<organism evidence="2 3">
    <name type="scientific">Amycolatopsis arida</name>
    <dbReference type="NCBI Taxonomy" id="587909"/>
    <lineage>
        <taxon>Bacteria</taxon>
        <taxon>Bacillati</taxon>
        <taxon>Actinomycetota</taxon>
        <taxon>Actinomycetes</taxon>
        <taxon>Pseudonocardiales</taxon>
        <taxon>Pseudonocardiaceae</taxon>
        <taxon>Amycolatopsis</taxon>
    </lineage>
</organism>
<dbReference type="RefSeq" id="WP_092527777.1">
    <property type="nucleotide sequence ID" value="NZ_FOWW01000001.1"/>
</dbReference>
<evidence type="ECO:0000313" key="2">
    <source>
        <dbReference type="EMBL" id="SFP02596.1"/>
    </source>
</evidence>
<dbReference type="Pfam" id="PF13619">
    <property type="entry name" value="KTSC"/>
    <property type="match status" value="1"/>
</dbReference>
<dbReference type="AlphaFoldDB" id="A0A1I5M0P6"/>
<feature type="domain" description="KTSC" evidence="1">
    <location>
        <begin position="7"/>
        <end position="64"/>
    </location>
</feature>
<evidence type="ECO:0000259" key="1">
    <source>
        <dbReference type="Pfam" id="PF13619"/>
    </source>
</evidence>
<gene>
    <name evidence="2" type="ORF">SAMN05421810_101730</name>
</gene>
<protein>
    <submittedName>
        <fullName evidence="2">KTSC domain-containing protein</fullName>
    </submittedName>
</protein>
<dbReference type="STRING" id="587909.SAMN05421810_101730"/>
<accession>A0A1I5M0P6</accession>
<reference evidence="3" key="1">
    <citation type="submission" date="2016-10" db="EMBL/GenBank/DDBJ databases">
        <authorList>
            <person name="Varghese N."/>
            <person name="Submissions S."/>
        </authorList>
    </citation>
    <scope>NUCLEOTIDE SEQUENCE [LARGE SCALE GENOMIC DNA]</scope>
    <source>
        <strain evidence="3">CGMCC 4.5579</strain>
    </source>
</reference>
<dbReference type="OrthoDB" id="8450910at2"/>
<name>A0A1I5M0P6_9PSEU</name>
<keyword evidence="3" id="KW-1185">Reference proteome</keyword>
<evidence type="ECO:0000313" key="3">
    <source>
        <dbReference type="Proteomes" id="UP000198727"/>
    </source>
</evidence>
<dbReference type="InterPro" id="IPR025309">
    <property type="entry name" value="KTSC_dom"/>
</dbReference>
<sequence length="70" mass="8554">MRRRPVESSSLRAVGYDPDERVLEVEFHNDRVYRYFGVARAIHRRLLAAGSKGRFFNRFVRDRYEYEWVE</sequence>
<proteinExistence type="predicted"/>
<dbReference type="Proteomes" id="UP000198727">
    <property type="component" value="Unassembled WGS sequence"/>
</dbReference>
<dbReference type="EMBL" id="FOWW01000001">
    <property type="protein sequence ID" value="SFP02596.1"/>
    <property type="molecule type" value="Genomic_DNA"/>
</dbReference>